<reference evidence="1" key="1">
    <citation type="submission" date="2024-09" db="EMBL/GenBank/DDBJ databases">
        <title>Black Yeasts Isolated from many extreme environments.</title>
        <authorList>
            <person name="Coleine C."/>
            <person name="Stajich J.E."/>
            <person name="Selbmann L."/>
        </authorList>
    </citation>
    <scope>NUCLEOTIDE SEQUENCE</scope>
    <source>
        <strain evidence="1">CCFEE 5737</strain>
    </source>
</reference>
<proteinExistence type="predicted"/>
<sequence length="173" mass="19979">MEWLYDDKPSTDEVLQGWAKILTNASRYLWLRGSYATAQEIATKALVARESVLGLDDPLTLTSVSNLALVLRYQGKYGEAEKLNRRALEGREKELGVQHPHTLTSVYCLVYLLHKRRRYEEAAKLYQRACNGYQQRLRPQHPTAVACLKHFTAMQQEADRERPGIQGRWLTFN</sequence>
<protein>
    <submittedName>
        <fullName evidence="1">Uncharacterized protein</fullName>
    </submittedName>
</protein>
<organism evidence="1 2">
    <name type="scientific">Coniosporium uncinatum</name>
    <dbReference type="NCBI Taxonomy" id="93489"/>
    <lineage>
        <taxon>Eukaryota</taxon>
        <taxon>Fungi</taxon>
        <taxon>Dikarya</taxon>
        <taxon>Ascomycota</taxon>
        <taxon>Pezizomycotina</taxon>
        <taxon>Dothideomycetes</taxon>
        <taxon>Dothideomycetes incertae sedis</taxon>
        <taxon>Coniosporium</taxon>
    </lineage>
</organism>
<accession>A0ACC3DB07</accession>
<keyword evidence="2" id="KW-1185">Reference proteome</keyword>
<evidence type="ECO:0000313" key="1">
    <source>
        <dbReference type="EMBL" id="KAK3064662.1"/>
    </source>
</evidence>
<name>A0ACC3DB07_9PEZI</name>
<dbReference type="EMBL" id="JAWDJW010006456">
    <property type="protein sequence ID" value="KAK3064662.1"/>
    <property type="molecule type" value="Genomic_DNA"/>
</dbReference>
<comment type="caution">
    <text evidence="1">The sequence shown here is derived from an EMBL/GenBank/DDBJ whole genome shotgun (WGS) entry which is preliminary data.</text>
</comment>
<gene>
    <name evidence="1" type="ORF">LTS18_005168</name>
</gene>
<evidence type="ECO:0000313" key="2">
    <source>
        <dbReference type="Proteomes" id="UP001186974"/>
    </source>
</evidence>
<dbReference type="Proteomes" id="UP001186974">
    <property type="component" value="Unassembled WGS sequence"/>
</dbReference>